<comment type="caution">
    <text evidence="2">The sequence shown here is derived from an EMBL/GenBank/DDBJ whole genome shotgun (WGS) entry which is preliminary data.</text>
</comment>
<evidence type="ECO:0000313" key="3">
    <source>
        <dbReference type="Proteomes" id="UP000037069"/>
    </source>
</evidence>
<feature type="region of interest" description="Disordered" evidence="1">
    <location>
        <begin position="563"/>
        <end position="596"/>
    </location>
</feature>
<organism evidence="2 3">
    <name type="scientific">Lucilia cuprina</name>
    <name type="common">Green bottle fly</name>
    <name type="synonym">Australian sheep blowfly</name>
    <dbReference type="NCBI Taxonomy" id="7375"/>
    <lineage>
        <taxon>Eukaryota</taxon>
        <taxon>Metazoa</taxon>
        <taxon>Ecdysozoa</taxon>
        <taxon>Arthropoda</taxon>
        <taxon>Hexapoda</taxon>
        <taxon>Insecta</taxon>
        <taxon>Pterygota</taxon>
        <taxon>Neoptera</taxon>
        <taxon>Endopterygota</taxon>
        <taxon>Diptera</taxon>
        <taxon>Brachycera</taxon>
        <taxon>Muscomorpha</taxon>
        <taxon>Oestroidea</taxon>
        <taxon>Calliphoridae</taxon>
        <taxon>Luciliinae</taxon>
        <taxon>Lucilia</taxon>
    </lineage>
</organism>
<keyword evidence="3" id="KW-1185">Reference proteome</keyword>
<reference evidence="2 3" key="1">
    <citation type="journal article" date="2015" name="Nat. Commun.">
        <title>Lucilia cuprina genome unlocks parasitic fly biology to underpin future interventions.</title>
        <authorList>
            <person name="Anstead C.A."/>
            <person name="Korhonen P.K."/>
            <person name="Young N.D."/>
            <person name="Hall R.S."/>
            <person name="Jex A.R."/>
            <person name="Murali S.C."/>
            <person name="Hughes D.S."/>
            <person name="Lee S.F."/>
            <person name="Perry T."/>
            <person name="Stroehlein A.J."/>
            <person name="Ansell B.R."/>
            <person name="Breugelmans B."/>
            <person name="Hofmann A."/>
            <person name="Qu J."/>
            <person name="Dugan S."/>
            <person name="Lee S.L."/>
            <person name="Chao H."/>
            <person name="Dinh H."/>
            <person name="Han Y."/>
            <person name="Doddapaneni H.V."/>
            <person name="Worley K.C."/>
            <person name="Muzny D.M."/>
            <person name="Ioannidis P."/>
            <person name="Waterhouse R.M."/>
            <person name="Zdobnov E.M."/>
            <person name="James P.J."/>
            <person name="Bagnall N.H."/>
            <person name="Kotze A.C."/>
            <person name="Gibbs R.A."/>
            <person name="Richards S."/>
            <person name="Batterham P."/>
            <person name="Gasser R.B."/>
        </authorList>
    </citation>
    <scope>NUCLEOTIDE SEQUENCE [LARGE SCALE GENOMIC DNA]</scope>
    <source>
        <strain evidence="2 3">LS</strain>
        <tissue evidence="2">Full body</tissue>
    </source>
</reference>
<evidence type="ECO:0000313" key="2">
    <source>
        <dbReference type="EMBL" id="KNC24476.1"/>
    </source>
</evidence>
<feature type="compositionally biased region" description="Polar residues" evidence="1">
    <location>
        <begin position="563"/>
        <end position="576"/>
    </location>
</feature>
<feature type="region of interest" description="Disordered" evidence="1">
    <location>
        <begin position="612"/>
        <end position="666"/>
    </location>
</feature>
<dbReference type="Proteomes" id="UP000037069">
    <property type="component" value="Unassembled WGS sequence"/>
</dbReference>
<gene>
    <name evidence="2" type="ORF">FF38_10549</name>
</gene>
<feature type="compositionally biased region" description="Basic residues" evidence="1">
    <location>
        <begin position="21"/>
        <end position="36"/>
    </location>
</feature>
<feature type="compositionally biased region" description="Basic residues" evidence="1">
    <location>
        <begin position="366"/>
        <end position="378"/>
    </location>
</feature>
<dbReference type="EMBL" id="JRES01001227">
    <property type="protein sequence ID" value="KNC24476.1"/>
    <property type="molecule type" value="Genomic_DNA"/>
</dbReference>
<feature type="compositionally biased region" description="Polar residues" evidence="1">
    <location>
        <begin position="387"/>
        <end position="399"/>
    </location>
</feature>
<feature type="compositionally biased region" description="Polar residues" evidence="1">
    <location>
        <begin position="76"/>
        <end position="85"/>
    </location>
</feature>
<feature type="region of interest" description="Disordered" evidence="1">
    <location>
        <begin position="1"/>
        <end position="99"/>
    </location>
</feature>
<accession>A0A0L0BWT9</accession>
<feature type="compositionally biased region" description="Basic residues" evidence="1">
    <location>
        <begin position="45"/>
        <end position="54"/>
    </location>
</feature>
<feature type="compositionally biased region" description="Low complexity" evidence="1">
    <location>
        <begin position="615"/>
        <end position="647"/>
    </location>
</feature>
<protein>
    <submittedName>
        <fullName evidence="2">Uncharacterized protein</fullName>
    </submittedName>
</protein>
<proteinExistence type="predicted"/>
<feature type="compositionally biased region" description="Basic residues" evidence="1">
    <location>
        <begin position="648"/>
        <end position="666"/>
    </location>
</feature>
<feature type="region of interest" description="Disordered" evidence="1">
    <location>
        <begin position="334"/>
        <end position="399"/>
    </location>
</feature>
<dbReference type="OMA" id="HEMATAY"/>
<sequence>MIEAGDDDEHVHIKLHMSSGQRKRAQQQLHHKKRHIPPPSSSHNQPHHHHHQHSHPLPPPPATTNLYHESPPNYLTGHNSINKYPSSSSSSSSSLHLHESGQLLNMDEELFGHGDDVGGDGGGGSVVTTDADTGEHMMIPSYLAKNFALFPQPTTTYETEIVPHNSEGFNVVDGLEDIEEDNEIRGPTGRVAGSLESIMLAEQMENYQRHKTSAAAKTIKNEQLLQQLLQQQHKEKPEIMNAAAYKSNKLRGNKYRGEKDYYSEDDMTEAMIYSSGHNPTHTFNRPSEDVAYSGSIKALTVDDIWSQLQQQYLSKYTPQAQSLIAADSDEQVPFATTATKTKPKRKRNTKRHKHTSLSSWPVKTLSYHRKQQPKNHHQHYYDDIHSSPPSATAFSSGGSLSSHRDTDLFAKRPFNKFTAHNDEDETVETDEDAMALFDEEGDEDDVDVYGNNADNIHDESGEEFVYQRGKKYAGHTAYGHHSHTNNPFNYHDLYGSYSTPVTATVATHLQPSTFHPNLVSSTLPSYAVASSSNSFLPSLSHPSTSYQWRTQQTYPASYQTYHLQHQLQKPQHSTTDSDSEEHYAQQQSSALRLPKATITRTADSVSSFKLSPTQSNDFTVSSSSSASTSASSSSPYSSLKSTAPTTTRYKKRKNRIKTKRNRIVVI</sequence>
<dbReference type="AlphaFoldDB" id="A0A0L0BWT9"/>
<evidence type="ECO:0000256" key="1">
    <source>
        <dbReference type="SAM" id="MobiDB-lite"/>
    </source>
</evidence>
<feature type="compositionally biased region" description="Basic residues" evidence="1">
    <location>
        <begin position="341"/>
        <end position="355"/>
    </location>
</feature>
<name>A0A0L0BWT9_LUCCU</name>